<evidence type="ECO:0008006" key="3">
    <source>
        <dbReference type="Google" id="ProtNLM"/>
    </source>
</evidence>
<dbReference type="Proteomes" id="UP001302249">
    <property type="component" value="Chromosome"/>
</dbReference>
<protein>
    <recommendedName>
        <fullName evidence="3">MobA/MobL protein domain-containing protein</fullName>
    </recommendedName>
</protein>
<sequence>MAKKRTSTTGVLINGDLEPKAANPHSWLPLIGDPAGTDGLRILYGVLRPDYRGWTNTAALFARRKIEVGLADDPEPWTQGAARIDVLLPDAADDCFLSPRVLMEAIDSEPIVQPYLLTYVTFTFATDRLHTQWELVRRYARDHLVGELGAGVLVIQHAPNRSGYGSLPHVHLLVTRKVTSLGLAEPVSVLTGDKGRQLIVEAFASYAAELDR</sequence>
<gene>
    <name evidence="1" type="ORF">RPR59_12050</name>
</gene>
<organism evidence="1 2">
    <name type="scientific">Stakelama saccharophila</name>
    <dbReference type="NCBI Taxonomy" id="3075605"/>
    <lineage>
        <taxon>Bacteria</taxon>
        <taxon>Pseudomonadati</taxon>
        <taxon>Pseudomonadota</taxon>
        <taxon>Alphaproteobacteria</taxon>
        <taxon>Sphingomonadales</taxon>
        <taxon>Sphingomonadaceae</taxon>
        <taxon>Stakelama</taxon>
    </lineage>
</organism>
<accession>A0ABZ0B975</accession>
<proteinExistence type="predicted"/>
<name>A0ABZ0B975_9SPHN</name>
<dbReference type="EMBL" id="CP135076">
    <property type="protein sequence ID" value="WNO53171.1"/>
    <property type="molecule type" value="Genomic_DNA"/>
</dbReference>
<keyword evidence="2" id="KW-1185">Reference proteome</keyword>
<evidence type="ECO:0000313" key="1">
    <source>
        <dbReference type="EMBL" id="WNO53171.1"/>
    </source>
</evidence>
<dbReference type="RefSeq" id="WP_313914371.1">
    <property type="nucleotide sequence ID" value="NZ_CP135076.1"/>
</dbReference>
<evidence type="ECO:0000313" key="2">
    <source>
        <dbReference type="Proteomes" id="UP001302249"/>
    </source>
</evidence>
<reference evidence="1 2" key="1">
    <citation type="submission" date="2023-09" db="EMBL/GenBank/DDBJ databases">
        <authorList>
            <person name="Rey-Velasco X."/>
        </authorList>
    </citation>
    <scope>NUCLEOTIDE SEQUENCE [LARGE SCALE GENOMIC DNA]</scope>
    <source>
        <strain evidence="1 2">W311</strain>
    </source>
</reference>